<dbReference type="HOGENOM" id="CLU_2938900_0_0_9"/>
<accession>D4L0L9</accession>
<evidence type="ECO:0000313" key="2">
    <source>
        <dbReference type="Proteomes" id="UP000008953"/>
    </source>
</evidence>
<name>D4L0L9_9FIRM</name>
<dbReference type="AlphaFoldDB" id="D4L0L9"/>
<reference evidence="1 2" key="2">
    <citation type="submission" date="2010-03" db="EMBL/GenBank/DDBJ databases">
        <authorList>
            <person name="Pajon A."/>
        </authorList>
    </citation>
    <scope>NUCLEOTIDE SEQUENCE [LARGE SCALE GENOMIC DNA]</scope>
    <source>
        <strain evidence="1 2">XB6B4</strain>
    </source>
</reference>
<dbReference type="EMBL" id="FP929050">
    <property type="protein sequence ID" value="CBL13159.1"/>
    <property type="molecule type" value="Genomic_DNA"/>
</dbReference>
<dbReference type="KEGG" id="rix:RO1_27240"/>
<protein>
    <submittedName>
        <fullName evidence="1">Uncharacterized protein</fullName>
    </submittedName>
</protein>
<organism evidence="1 2">
    <name type="scientific">Roseburia intestinalis XB6B4</name>
    <dbReference type="NCBI Taxonomy" id="718255"/>
    <lineage>
        <taxon>Bacteria</taxon>
        <taxon>Bacillati</taxon>
        <taxon>Bacillota</taxon>
        <taxon>Clostridia</taxon>
        <taxon>Lachnospirales</taxon>
        <taxon>Lachnospiraceae</taxon>
        <taxon>Roseburia</taxon>
    </lineage>
</organism>
<reference evidence="1 2" key="1">
    <citation type="submission" date="2010-03" db="EMBL/GenBank/DDBJ databases">
        <title>The genome sequence of Roseburia intestinalis XB6B4.</title>
        <authorList>
            <consortium name="metaHIT consortium -- http://www.metahit.eu/"/>
            <person name="Pajon A."/>
            <person name="Turner K."/>
            <person name="Parkhill J."/>
            <person name="Bernalier A."/>
        </authorList>
    </citation>
    <scope>NUCLEOTIDE SEQUENCE [LARGE SCALE GENOMIC DNA]</scope>
    <source>
        <strain evidence="1 2">XB6B4</strain>
    </source>
</reference>
<gene>
    <name evidence="1" type="ORF">RO1_27240</name>
</gene>
<proteinExistence type="predicted"/>
<evidence type="ECO:0000313" key="1">
    <source>
        <dbReference type="EMBL" id="CBL13159.1"/>
    </source>
</evidence>
<dbReference type="Proteomes" id="UP000008953">
    <property type="component" value="Chromosome"/>
</dbReference>
<sequence length="60" mass="6932">MCFFPFFCTPVEQNRTDHIRHKKEMLSAKKQIHRIPDFSGTGVSFIPAVSGTIRCLSKYE</sequence>